<dbReference type="GO" id="GO:0009055">
    <property type="term" value="F:electron transfer activity"/>
    <property type="evidence" value="ECO:0007669"/>
    <property type="project" value="InterPro"/>
</dbReference>
<dbReference type="STRING" id="339860.Msp_0787"/>
<dbReference type="InterPro" id="IPR029039">
    <property type="entry name" value="Flavoprotein-like_sf"/>
</dbReference>
<evidence type="ECO:0000259" key="1">
    <source>
        <dbReference type="PROSITE" id="PS50902"/>
    </source>
</evidence>
<dbReference type="InterPro" id="IPR036866">
    <property type="entry name" value="RibonucZ/Hydroxyglut_hydro"/>
</dbReference>
<dbReference type="PROSITE" id="PS50902">
    <property type="entry name" value="FLAVODOXIN_LIKE"/>
    <property type="match status" value="1"/>
</dbReference>
<dbReference type="InterPro" id="IPR008254">
    <property type="entry name" value="Flavodoxin/NO_synth"/>
</dbReference>
<dbReference type="Pfam" id="PF00258">
    <property type="entry name" value="Flavodoxin_1"/>
    <property type="match status" value="1"/>
</dbReference>
<dbReference type="AlphaFoldDB" id="Q2NG73"/>
<organism evidence="2 3">
    <name type="scientific">Methanosphaera stadtmanae (strain ATCC 43021 / DSM 3091 / JCM 11832 / MCB-3)</name>
    <dbReference type="NCBI Taxonomy" id="339860"/>
    <lineage>
        <taxon>Archaea</taxon>
        <taxon>Methanobacteriati</taxon>
        <taxon>Methanobacteriota</taxon>
        <taxon>Methanomada group</taxon>
        <taxon>Methanobacteria</taxon>
        <taxon>Methanobacteriales</taxon>
        <taxon>Methanobacteriaceae</taxon>
        <taxon>Methanosphaera</taxon>
    </lineage>
</organism>
<accession>Q2NG73</accession>
<dbReference type="GO" id="GO:0010181">
    <property type="term" value="F:FMN binding"/>
    <property type="evidence" value="ECO:0007669"/>
    <property type="project" value="InterPro"/>
</dbReference>
<dbReference type="PIRSF" id="PIRSF005243">
    <property type="entry name" value="ROO"/>
    <property type="match status" value="1"/>
</dbReference>
<dbReference type="InterPro" id="IPR001279">
    <property type="entry name" value="Metallo-B-lactamas"/>
</dbReference>
<evidence type="ECO:0000313" key="2">
    <source>
        <dbReference type="EMBL" id="ABC57180.1"/>
    </source>
</evidence>
<dbReference type="HOGENOM" id="CLU_017490_0_0_2"/>
<keyword evidence="2" id="KW-0560">Oxidoreductase</keyword>
<dbReference type="EMBL" id="CP000102">
    <property type="protein sequence ID" value="ABC57180.1"/>
    <property type="molecule type" value="Genomic_DNA"/>
</dbReference>
<dbReference type="Gene3D" id="3.40.50.360">
    <property type="match status" value="1"/>
</dbReference>
<dbReference type="GO" id="GO:0016491">
    <property type="term" value="F:oxidoreductase activity"/>
    <property type="evidence" value="ECO:0007669"/>
    <property type="project" value="UniProtKB-KW"/>
</dbReference>
<dbReference type="InterPro" id="IPR045761">
    <property type="entry name" value="ODP_dom"/>
</dbReference>
<proteinExistence type="predicted"/>
<reference evidence="2 3" key="1">
    <citation type="journal article" date="2006" name="J. Bacteriol.">
        <title>The genome sequence of Methanosphaera stadtmanae reveals why this human intestinal archaeon is restricted to methanol and H2 for methane formation and ATP synthesis.</title>
        <authorList>
            <person name="Fricke W.F."/>
            <person name="Seedorf H."/>
            <person name="Henne A."/>
            <person name="Kruer M."/>
            <person name="Liesegang H."/>
            <person name="Hedderich R."/>
            <person name="Gottschalk G."/>
            <person name="Thauer R.K."/>
        </authorList>
    </citation>
    <scope>NUCLEOTIDE SEQUENCE [LARGE SCALE GENOMIC DNA]</scope>
    <source>
        <strain evidence="3">ATCC 43021 / DSM 3091 / JCM 11832 / MCB-3</strain>
    </source>
</reference>
<dbReference type="PANTHER" id="PTHR43717">
    <property type="entry name" value="ANAEROBIC NITRIC OXIDE REDUCTASE FLAVORUBREDOXIN"/>
    <property type="match status" value="1"/>
</dbReference>
<dbReference type="GO" id="GO:0046872">
    <property type="term" value="F:metal ion binding"/>
    <property type="evidence" value="ECO:0007669"/>
    <property type="project" value="InterPro"/>
</dbReference>
<dbReference type="SUPFAM" id="SSF56281">
    <property type="entry name" value="Metallo-hydrolase/oxidoreductase"/>
    <property type="match status" value="1"/>
</dbReference>
<dbReference type="KEGG" id="mst:Msp_0787"/>
<protein>
    <submittedName>
        <fullName evidence="2">FprA</fullName>
        <ecNumber evidence="2">1.-.-.-</ecNumber>
    </submittedName>
</protein>
<dbReference type="InterPro" id="IPR016440">
    <property type="entry name" value="Rubredoxin-O_OxRdtase"/>
</dbReference>
<keyword evidence="3" id="KW-1185">Reference proteome</keyword>
<dbReference type="CDD" id="cd07709">
    <property type="entry name" value="flavodiiron_proteins_MBL-fold"/>
    <property type="match status" value="1"/>
</dbReference>
<feature type="domain" description="Flavodoxin-like" evidence="1">
    <location>
        <begin position="265"/>
        <end position="406"/>
    </location>
</feature>
<evidence type="ECO:0000313" key="3">
    <source>
        <dbReference type="Proteomes" id="UP000001931"/>
    </source>
</evidence>
<gene>
    <name evidence="2" type="primary">fprA</name>
    <name evidence="2" type="ordered locus">Msp_0787</name>
</gene>
<dbReference type="Gene3D" id="3.60.15.10">
    <property type="entry name" value="Ribonuclease Z/Hydroxyacylglutathione hydrolase-like"/>
    <property type="match status" value="1"/>
</dbReference>
<dbReference type="SUPFAM" id="SSF52218">
    <property type="entry name" value="Flavoproteins"/>
    <property type="match status" value="1"/>
</dbReference>
<sequence>MIMKAKAPKIAEGIYFVGTLDWDRREYHGYTLHGTSYNAFLVFSEDKCVLIDNVYPGEVYSAQMWGRIKDAFEDQGKEMKIDYIIQNHVEKDHSGALSEIHAKFPDAPIYCTPIAKPGLIKHYPDLADAEFVTVETGDTLTVGKKTFAFLDAKMLHWPDSMFTFLTDDGILFSNDAFGQHLCKVERLDSEVPEEEVMEAAQKFYANLLTPLTPLLLKKLNEVVELGLLEKIKTIAPSHGQIWTNPMKIIEAYQNWATGVCQKEQATLIYDTMHFSTQYMAHAIAEGLISQGVDVKMHFLKEDERSECVKDILESKAVLLGVPTLFNKVFPSIADVLLYTEELEFSRTGIKRLGATFGSYGWGGNGPKWLNGKMADAGFEMVDNLEINYVPNDDDLEKCYDLGVKIAKEMKEM</sequence>
<dbReference type="Proteomes" id="UP000001931">
    <property type="component" value="Chromosome"/>
</dbReference>
<dbReference type="Pfam" id="PF19583">
    <property type="entry name" value="ODP"/>
    <property type="match status" value="1"/>
</dbReference>
<dbReference type="PANTHER" id="PTHR43717:SF1">
    <property type="entry name" value="ANAEROBIC NITRIC OXIDE REDUCTASE FLAVORUBREDOXIN"/>
    <property type="match status" value="1"/>
</dbReference>
<name>Q2NG73_METST</name>
<dbReference type="eggNOG" id="arCOG00509">
    <property type="taxonomic scope" value="Archaea"/>
</dbReference>
<dbReference type="SMART" id="SM00849">
    <property type="entry name" value="Lactamase_B"/>
    <property type="match status" value="1"/>
</dbReference>
<dbReference type="EC" id="1.-.-.-" evidence="2"/>